<comment type="pathway">
    <text evidence="2">Protein modification; protein glycosylation.</text>
</comment>
<comment type="caution">
    <text evidence="10">The sequence shown here is derived from an EMBL/GenBank/DDBJ whole genome shotgun (WGS) entry which is preliminary data.</text>
</comment>
<sequence>LNSGIIVPVALGYVKYNHYVPKSGYLDVRDYQSPKELAQKLLALDKNITAYKEFFAWRKFALHIKVPKYICELCLRLFVDDKTTILDRIDQYWNKKTQCKKYAILTNGRWIMS</sequence>
<keyword evidence="7" id="KW-0472">Membrane</keyword>
<evidence type="ECO:0000259" key="8">
    <source>
        <dbReference type="Pfam" id="PF00852"/>
    </source>
</evidence>
<comment type="subcellular location">
    <subcellularLocation>
        <location evidence="1">Golgi apparatus membrane</location>
        <topology evidence="1">Single-pass type II membrane protein</topology>
    </subcellularLocation>
    <subcellularLocation>
        <location evidence="7">Golgi apparatus</location>
        <location evidence="7">Golgi stack membrane</location>
        <topology evidence="7">Single-pass type II membrane protein</topology>
    </subcellularLocation>
</comment>
<protein>
    <recommendedName>
        <fullName evidence="7">Fucosyltransferase</fullName>
        <ecNumber evidence="7">2.4.1.-</ecNumber>
    </recommendedName>
</protein>
<dbReference type="InterPro" id="IPR055270">
    <property type="entry name" value="Glyco_tran_10_C"/>
</dbReference>
<name>A0A8S2THP3_9BILA</name>
<organism evidence="10 11">
    <name type="scientific">Didymodactylos carnosus</name>
    <dbReference type="NCBI Taxonomy" id="1234261"/>
    <lineage>
        <taxon>Eukaryota</taxon>
        <taxon>Metazoa</taxon>
        <taxon>Spiralia</taxon>
        <taxon>Gnathifera</taxon>
        <taxon>Rotifera</taxon>
        <taxon>Eurotatoria</taxon>
        <taxon>Bdelloidea</taxon>
        <taxon>Philodinida</taxon>
        <taxon>Philodinidae</taxon>
        <taxon>Didymodactylos</taxon>
    </lineage>
</organism>
<dbReference type="AlphaFoldDB" id="A0A8S2THP3"/>
<dbReference type="InterPro" id="IPR038577">
    <property type="entry name" value="GT10-like_C_sf"/>
</dbReference>
<feature type="non-terminal residue" evidence="10">
    <location>
        <position position="1"/>
    </location>
</feature>
<dbReference type="InterPro" id="IPR001503">
    <property type="entry name" value="Glyco_trans_10"/>
</dbReference>
<dbReference type="EMBL" id="CAJNOK010033936">
    <property type="protein sequence ID" value="CAF1499298.1"/>
    <property type="molecule type" value="Genomic_DNA"/>
</dbReference>
<dbReference type="PANTHER" id="PTHR48438">
    <property type="entry name" value="ALPHA-(1,3)-FUCOSYLTRANSFERASE C-RELATED"/>
    <property type="match status" value="1"/>
</dbReference>
<evidence type="ECO:0000256" key="4">
    <source>
        <dbReference type="ARBA" id="ARBA00022676"/>
    </source>
</evidence>
<keyword evidence="5 7" id="KW-0808">Transferase</keyword>
<evidence type="ECO:0000313" key="11">
    <source>
        <dbReference type="Proteomes" id="UP000682733"/>
    </source>
</evidence>
<dbReference type="Proteomes" id="UP000677228">
    <property type="component" value="Unassembled WGS sequence"/>
</dbReference>
<evidence type="ECO:0000256" key="3">
    <source>
        <dbReference type="ARBA" id="ARBA00008919"/>
    </source>
</evidence>
<dbReference type="GO" id="GO:0008417">
    <property type="term" value="F:fucosyltransferase activity"/>
    <property type="evidence" value="ECO:0007669"/>
    <property type="project" value="InterPro"/>
</dbReference>
<evidence type="ECO:0000313" key="9">
    <source>
        <dbReference type="EMBL" id="CAF1499298.1"/>
    </source>
</evidence>
<comment type="similarity">
    <text evidence="3 7">Belongs to the glycosyltransferase 10 family.</text>
</comment>
<evidence type="ECO:0000313" key="10">
    <source>
        <dbReference type="EMBL" id="CAF4287859.1"/>
    </source>
</evidence>
<dbReference type="PANTHER" id="PTHR48438:SF1">
    <property type="entry name" value="ALPHA-(1,3)-FUCOSYLTRANSFERASE C-RELATED"/>
    <property type="match status" value="1"/>
</dbReference>
<dbReference type="Proteomes" id="UP000682733">
    <property type="component" value="Unassembled WGS sequence"/>
</dbReference>
<dbReference type="EMBL" id="CAJOBA010055934">
    <property type="protein sequence ID" value="CAF4287859.1"/>
    <property type="molecule type" value="Genomic_DNA"/>
</dbReference>
<dbReference type="Pfam" id="PF00852">
    <property type="entry name" value="Glyco_transf_10"/>
    <property type="match status" value="1"/>
</dbReference>
<evidence type="ECO:0000256" key="6">
    <source>
        <dbReference type="ARBA" id="ARBA00023034"/>
    </source>
</evidence>
<reference evidence="10" key="1">
    <citation type="submission" date="2021-02" db="EMBL/GenBank/DDBJ databases">
        <authorList>
            <person name="Nowell W R."/>
        </authorList>
    </citation>
    <scope>NUCLEOTIDE SEQUENCE</scope>
</reference>
<dbReference type="EC" id="2.4.1.-" evidence="7"/>
<dbReference type="GO" id="GO:0032580">
    <property type="term" value="C:Golgi cisterna membrane"/>
    <property type="evidence" value="ECO:0007669"/>
    <property type="project" value="UniProtKB-SubCell"/>
</dbReference>
<feature type="domain" description="Fucosyltransferase C-terminal" evidence="8">
    <location>
        <begin position="6"/>
        <end position="88"/>
    </location>
</feature>
<dbReference type="SUPFAM" id="SSF53756">
    <property type="entry name" value="UDP-Glycosyltransferase/glycogen phosphorylase"/>
    <property type="match status" value="1"/>
</dbReference>
<keyword evidence="7" id="KW-0812">Transmembrane</keyword>
<evidence type="ECO:0000256" key="1">
    <source>
        <dbReference type="ARBA" id="ARBA00004323"/>
    </source>
</evidence>
<accession>A0A8S2THP3</accession>
<dbReference type="GO" id="GO:0000139">
    <property type="term" value="C:Golgi membrane"/>
    <property type="evidence" value="ECO:0007669"/>
    <property type="project" value="UniProtKB-SubCell"/>
</dbReference>
<dbReference type="Gene3D" id="3.40.50.11660">
    <property type="entry name" value="Glycosyl transferase family 10, C-terminal domain"/>
    <property type="match status" value="1"/>
</dbReference>
<evidence type="ECO:0000256" key="7">
    <source>
        <dbReference type="RuleBase" id="RU003832"/>
    </source>
</evidence>
<keyword evidence="6 7" id="KW-0333">Golgi apparatus</keyword>
<gene>
    <name evidence="9" type="ORF">OVA965_LOCUS36860</name>
    <name evidence="10" type="ORF">TMI583_LOCUS37893</name>
</gene>
<evidence type="ECO:0000256" key="2">
    <source>
        <dbReference type="ARBA" id="ARBA00004922"/>
    </source>
</evidence>
<keyword evidence="4 7" id="KW-0328">Glycosyltransferase</keyword>
<evidence type="ECO:0000256" key="5">
    <source>
        <dbReference type="ARBA" id="ARBA00022679"/>
    </source>
</evidence>
<proteinExistence type="inferred from homology"/>